<dbReference type="AlphaFoldDB" id="A0A8H5BR89"/>
<proteinExistence type="predicted"/>
<dbReference type="OrthoDB" id="3362246at2759"/>
<dbReference type="Proteomes" id="UP000567179">
    <property type="component" value="Unassembled WGS sequence"/>
</dbReference>
<feature type="compositionally biased region" description="Polar residues" evidence="1">
    <location>
        <begin position="143"/>
        <end position="155"/>
    </location>
</feature>
<sequence length="252" mass="23968">MKCYITLAALAAIAPVVLATTINTPSSVVECQPQLLSWNGGQAPYYLSIIPGGQPSAAPLKTFPTTSDSSVTWIVDIPGGTLVTFALKDSTGATSYTDTVNIQKGPDSRQVFCTGGGGGAAPAPAPAPAPAQDPAVTTPQAADTTDNSSAAVSDNSGAGSTAAPASSGAASGTAASTRAATAPAGATTSAARAGTTVVAAASTARGSASVVAAASASASRAATGATSGAGARYSVTGLGVAGIFGLVGAMFL</sequence>
<evidence type="ECO:0000313" key="4">
    <source>
        <dbReference type="Proteomes" id="UP000567179"/>
    </source>
</evidence>
<name>A0A8H5BR89_9AGAR</name>
<dbReference type="PANTHER" id="PTHR37487:SF2">
    <property type="entry name" value="EXPRESSED PROTEIN"/>
    <property type="match status" value="1"/>
</dbReference>
<accession>A0A8H5BR89</accession>
<protein>
    <submittedName>
        <fullName evidence="3">Uncharacterized protein</fullName>
    </submittedName>
</protein>
<dbReference type="PANTHER" id="PTHR37487">
    <property type="entry name" value="CHROMOSOME 1, WHOLE GENOME SHOTGUN SEQUENCE"/>
    <property type="match status" value="1"/>
</dbReference>
<dbReference type="EMBL" id="JAACJJ010000014">
    <property type="protein sequence ID" value="KAF5327601.1"/>
    <property type="molecule type" value="Genomic_DNA"/>
</dbReference>
<reference evidence="3 4" key="1">
    <citation type="journal article" date="2020" name="ISME J.">
        <title>Uncovering the hidden diversity of litter-decomposition mechanisms in mushroom-forming fungi.</title>
        <authorList>
            <person name="Floudas D."/>
            <person name="Bentzer J."/>
            <person name="Ahren D."/>
            <person name="Johansson T."/>
            <person name="Persson P."/>
            <person name="Tunlid A."/>
        </authorList>
    </citation>
    <scope>NUCLEOTIDE SEQUENCE [LARGE SCALE GENOMIC DNA]</scope>
    <source>
        <strain evidence="3 4">CBS 101986</strain>
    </source>
</reference>
<comment type="caution">
    <text evidence="3">The sequence shown here is derived from an EMBL/GenBank/DDBJ whole genome shotgun (WGS) entry which is preliminary data.</text>
</comment>
<feature type="signal peptide" evidence="2">
    <location>
        <begin position="1"/>
        <end position="19"/>
    </location>
</feature>
<evidence type="ECO:0000256" key="2">
    <source>
        <dbReference type="SAM" id="SignalP"/>
    </source>
</evidence>
<feature type="chain" id="PRO_5034889884" evidence="2">
    <location>
        <begin position="20"/>
        <end position="252"/>
    </location>
</feature>
<organism evidence="3 4">
    <name type="scientific">Psilocybe cf. subviscida</name>
    <dbReference type="NCBI Taxonomy" id="2480587"/>
    <lineage>
        <taxon>Eukaryota</taxon>
        <taxon>Fungi</taxon>
        <taxon>Dikarya</taxon>
        <taxon>Basidiomycota</taxon>
        <taxon>Agaricomycotina</taxon>
        <taxon>Agaricomycetes</taxon>
        <taxon>Agaricomycetidae</taxon>
        <taxon>Agaricales</taxon>
        <taxon>Agaricineae</taxon>
        <taxon>Strophariaceae</taxon>
        <taxon>Psilocybe</taxon>
    </lineage>
</organism>
<keyword evidence="4" id="KW-1185">Reference proteome</keyword>
<evidence type="ECO:0000313" key="3">
    <source>
        <dbReference type="EMBL" id="KAF5327601.1"/>
    </source>
</evidence>
<feature type="compositionally biased region" description="Low complexity" evidence="1">
    <location>
        <begin position="132"/>
        <end position="142"/>
    </location>
</feature>
<feature type="compositionally biased region" description="Low complexity" evidence="1">
    <location>
        <begin position="156"/>
        <end position="170"/>
    </location>
</feature>
<keyword evidence="2" id="KW-0732">Signal</keyword>
<evidence type="ECO:0000256" key="1">
    <source>
        <dbReference type="SAM" id="MobiDB-lite"/>
    </source>
</evidence>
<feature type="region of interest" description="Disordered" evidence="1">
    <location>
        <begin position="106"/>
        <end position="170"/>
    </location>
</feature>
<gene>
    <name evidence="3" type="ORF">D9619_004809</name>
</gene>